<evidence type="ECO:0000313" key="2">
    <source>
        <dbReference type="Proteomes" id="UP000184356"/>
    </source>
</evidence>
<name>A0A1L9TVX4_9EURO</name>
<reference evidence="2" key="1">
    <citation type="journal article" date="2017" name="Genome Biol.">
        <title>Comparative genomics reveals high biological diversity and specific adaptations in the industrially and medically important fungal genus Aspergillus.</title>
        <authorList>
            <person name="de Vries R.P."/>
            <person name="Riley R."/>
            <person name="Wiebenga A."/>
            <person name="Aguilar-Osorio G."/>
            <person name="Amillis S."/>
            <person name="Uchima C.A."/>
            <person name="Anderluh G."/>
            <person name="Asadollahi M."/>
            <person name="Askin M."/>
            <person name="Barry K."/>
            <person name="Battaglia E."/>
            <person name="Bayram O."/>
            <person name="Benocci T."/>
            <person name="Braus-Stromeyer S.A."/>
            <person name="Caldana C."/>
            <person name="Canovas D."/>
            <person name="Cerqueira G.C."/>
            <person name="Chen F."/>
            <person name="Chen W."/>
            <person name="Choi C."/>
            <person name="Clum A."/>
            <person name="Dos Santos R.A."/>
            <person name="Damasio A.R."/>
            <person name="Diallinas G."/>
            <person name="Emri T."/>
            <person name="Fekete E."/>
            <person name="Flipphi M."/>
            <person name="Freyberg S."/>
            <person name="Gallo A."/>
            <person name="Gournas C."/>
            <person name="Habgood R."/>
            <person name="Hainaut M."/>
            <person name="Harispe M.L."/>
            <person name="Henrissat B."/>
            <person name="Hilden K.S."/>
            <person name="Hope R."/>
            <person name="Hossain A."/>
            <person name="Karabika E."/>
            <person name="Karaffa L."/>
            <person name="Karanyi Z."/>
            <person name="Krasevec N."/>
            <person name="Kuo A."/>
            <person name="Kusch H."/>
            <person name="LaButti K."/>
            <person name="Lagendijk E.L."/>
            <person name="Lapidus A."/>
            <person name="Levasseur A."/>
            <person name="Lindquist E."/>
            <person name="Lipzen A."/>
            <person name="Logrieco A.F."/>
            <person name="MacCabe A."/>
            <person name="Maekelae M.R."/>
            <person name="Malavazi I."/>
            <person name="Melin P."/>
            <person name="Meyer V."/>
            <person name="Mielnichuk N."/>
            <person name="Miskei M."/>
            <person name="Molnar A.P."/>
            <person name="Mule G."/>
            <person name="Ngan C.Y."/>
            <person name="Orejas M."/>
            <person name="Orosz E."/>
            <person name="Ouedraogo J.P."/>
            <person name="Overkamp K.M."/>
            <person name="Park H.-S."/>
            <person name="Perrone G."/>
            <person name="Piumi F."/>
            <person name="Punt P.J."/>
            <person name="Ram A.F."/>
            <person name="Ramon A."/>
            <person name="Rauscher S."/>
            <person name="Record E."/>
            <person name="Riano-Pachon D.M."/>
            <person name="Robert V."/>
            <person name="Roehrig J."/>
            <person name="Ruller R."/>
            <person name="Salamov A."/>
            <person name="Salih N.S."/>
            <person name="Samson R.A."/>
            <person name="Sandor E."/>
            <person name="Sanguinetti M."/>
            <person name="Schuetze T."/>
            <person name="Sepcic K."/>
            <person name="Shelest E."/>
            <person name="Sherlock G."/>
            <person name="Sophianopoulou V."/>
            <person name="Squina F.M."/>
            <person name="Sun H."/>
            <person name="Susca A."/>
            <person name="Todd R.B."/>
            <person name="Tsang A."/>
            <person name="Unkles S.E."/>
            <person name="van de Wiele N."/>
            <person name="van Rossen-Uffink D."/>
            <person name="Oliveira J.V."/>
            <person name="Vesth T.C."/>
            <person name="Visser J."/>
            <person name="Yu J.-H."/>
            <person name="Zhou M."/>
            <person name="Andersen M.R."/>
            <person name="Archer D.B."/>
            <person name="Baker S.E."/>
            <person name="Benoit I."/>
            <person name="Brakhage A.A."/>
            <person name="Braus G.H."/>
            <person name="Fischer R."/>
            <person name="Frisvad J.C."/>
            <person name="Goldman G.H."/>
            <person name="Houbraken J."/>
            <person name="Oakley B."/>
            <person name="Pocsi I."/>
            <person name="Scazzocchio C."/>
            <person name="Seiboth B."/>
            <person name="vanKuyk P.A."/>
            <person name="Wortman J."/>
            <person name="Dyer P.S."/>
            <person name="Grigoriev I.V."/>
        </authorList>
    </citation>
    <scope>NUCLEOTIDE SEQUENCE [LARGE SCALE GENOMIC DNA]</scope>
    <source>
        <strain evidence="2">CBS 593.65</strain>
    </source>
</reference>
<dbReference type="RefSeq" id="XP_040707400.1">
    <property type="nucleotide sequence ID" value="XM_040844143.1"/>
</dbReference>
<keyword evidence="2" id="KW-1185">Reference proteome</keyword>
<dbReference type="VEuPathDB" id="FungiDB:ASPSYDRAFT_245908"/>
<dbReference type="EMBL" id="KV878582">
    <property type="protein sequence ID" value="OJJ63594.1"/>
    <property type="molecule type" value="Genomic_DNA"/>
</dbReference>
<dbReference type="GeneID" id="63760216"/>
<dbReference type="AlphaFoldDB" id="A0A1L9TVX4"/>
<sequence length="244" mass="27466">MYLLSLSSTLNLYSLLDLPQETARCRFVLILSLNISWPKTIIMASLRQTARSLFQTLSQIPELQSAMVILIGSIAVSQYLHGVNPKNIDVLIKLCGDYQAGTNEHVARLGQSRFPGIFTIDNNPGCGLRTVFRGVPIRFHHKDTLPWIASSSMTAVAKAGSFLPFLNIYDLMVSRFWSARLRGTDNYKIDISQAVKLMVTQVDPVTGLVSVTDVQREFLRCPIEELRERSDTDQWLLDAFEIVM</sequence>
<dbReference type="Proteomes" id="UP000184356">
    <property type="component" value="Unassembled WGS sequence"/>
</dbReference>
<accession>A0A1L9TVX4</accession>
<gene>
    <name evidence="1" type="ORF">ASPSYDRAFT_245908</name>
</gene>
<protein>
    <submittedName>
        <fullName evidence="1">Uncharacterized protein</fullName>
    </submittedName>
</protein>
<proteinExistence type="predicted"/>
<dbReference type="OrthoDB" id="10308912at2759"/>
<evidence type="ECO:0000313" key="1">
    <source>
        <dbReference type="EMBL" id="OJJ63594.1"/>
    </source>
</evidence>
<organism evidence="1 2">
    <name type="scientific">Aspergillus sydowii CBS 593.65</name>
    <dbReference type="NCBI Taxonomy" id="1036612"/>
    <lineage>
        <taxon>Eukaryota</taxon>
        <taxon>Fungi</taxon>
        <taxon>Dikarya</taxon>
        <taxon>Ascomycota</taxon>
        <taxon>Pezizomycotina</taxon>
        <taxon>Eurotiomycetes</taxon>
        <taxon>Eurotiomycetidae</taxon>
        <taxon>Eurotiales</taxon>
        <taxon>Aspergillaceae</taxon>
        <taxon>Aspergillus</taxon>
        <taxon>Aspergillus subgen. Nidulantes</taxon>
    </lineage>
</organism>